<evidence type="ECO:0000313" key="1">
    <source>
        <dbReference type="EMBL" id="QEE20395.1"/>
    </source>
</evidence>
<dbReference type="EMBL" id="CP041690">
    <property type="protein sequence ID" value="QEE20395.1"/>
    <property type="molecule type" value="Genomic_DNA"/>
</dbReference>
<gene>
    <name evidence="1" type="ORF">FNA67_09500</name>
</gene>
<keyword evidence="2" id="KW-1185">Reference proteome</keyword>
<dbReference type="Proteomes" id="UP000321062">
    <property type="component" value="Chromosome"/>
</dbReference>
<dbReference type="OrthoDB" id="8454575at2"/>
<dbReference type="AlphaFoldDB" id="A0A5B9DNA7"/>
<dbReference type="KEGG" id="yti:FNA67_09500"/>
<organism evidence="1 2">
    <name type="scientific">Paradevosia tibetensis</name>
    <dbReference type="NCBI Taxonomy" id="1447062"/>
    <lineage>
        <taxon>Bacteria</taxon>
        <taxon>Pseudomonadati</taxon>
        <taxon>Pseudomonadota</taxon>
        <taxon>Alphaproteobacteria</taxon>
        <taxon>Hyphomicrobiales</taxon>
        <taxon>Devosiaceae</taxon>
        <taxon>Paradevosia</taxon>
    </lineage>
</organism>
<evidence type="ECO:0000313" key="2">
    <source>
        <dbReference type="Proteomes" id="UP000321062"/>
    </source>
</evidence>
<protein>
    <submittedName>
        <fullName evidence="1">Uncharacterized protein</fullName>
    </submittedName>
</protein>
<accession>A0A5B9DNA7</accession>
<dbReference type="RefSeq" id="WP_147655868.1">
    <property type="nucleotide sequence ID" value="NZ_BMFM01000001.1"/>
</dbReference>
<proteinExistence type="predicted"/>
<sequence>MTRAPRKGWWYRASIEQRLAQIDGGIECGLTARQVAMVSGVDMDRHPAQVVANFAINHGRHFPNGRFSGVQKTGLRIGGIKRDRSQYLRGNNVDFWNGDAHRDPAEVEEVSF</sequence>
<reference evidence="1 2" key="1">
    <citation type="journal article" date="2015" name="Int. J. Syst. Evol. Microbiol.">
        <title>Youhaiella tibetensis gen. nov., sp. nov., isolated from subsurface sediment.</title>
        <authorList>
            <person name="Wang Y.X."/>
            <person name="Huang F.Q."/>
            <person name="Nogi Y."/>
            <person name="Pang S.J."/>
            <person name="Wang P.K."/>
            <person name="Lv J."/>
        </authorList>
    </citation>
    <scope>NUCLEOTIDE SEQUENCE [LARGE SCALE GENOMIC DNA]</scope>
    <source>
        <strain evidence="2">fig4</strain>
    </source>
</reference>
<name>A0A5B9DNA7_9HYPH</name>